<reference evidence="2 3" key="1">
    <citation type="submission" date="2019-04" db="EMBL/GenBank/DDBJ databases">
        <authorList>
            <person name="Feng G."/>
            <person name="Zhu H."/>
        </authorList>
    </citation>
    <scope>NUCLEOTIDE SEQUENCE [LARGE SCALE GENOMIC DNA]</scope>
    <source>
        <strain evidence="2 3">6HR-1</strain>
    </source>
</reference>
<dbReference type="PANTHER" id="PTHR22946">
    <property type="entry name" value="DIENELACTONE HYDROLASE DOMAIN-CONTAINING PROTEIN-RELATED"/>
    <property type="match status" value="1"/>
</dbReference>
<name>A0A4Z0NTH0_9HYPH</name>
<evidence type="ECO:0000259" key="1">
    <source>
        <dbReference type="Pfam" id="PF00326"/>
    </source>
</evidence>
<dbReference type="GO" id="GO:0008236">
    <property type="term" value="F:serine-type peptidase activity"/>
    <property type="evidence" value="ECO:0007669"/>
    <property type="project" value="InterPro"/>
</dbReference>
<accession>A0A4Z0NTH0</accession>
<dbReference type="Pfam" id="PF00326">
    <property type="entry name" value="Peptidase_S9"/>
    <property type="match status" value="1"/>
</dbReference>
<dbReference type="SUPFAM" id="SSF53474">
    <property type="entry name" value="alpha/beta-Hydrolases"/>
    <property type="match status" value="1"/>
</dbReference>
<organism evidence="2 3">
    <name type="scientific">Methylobacterium nonmethylotrophicum</name>
    <dbReference type="NCBI Taxonomy" id="1141884"/>
    <lineage>
        <taxon>Bacteria</taxon>
        <taxon>Pseudomonadati</taxon>
        <taxon>Pseudomonadota</taxon>
        <taxon>Alphaproteobacteria</taxon>
        <taxon>Hyphomicrobiales</taxon>
        <taxon>Methylobacteriaceae</taxon>
        <taxon>Methylobacterium</taxon>
    </lineage>
</organism>
<gene>
    <name evidence="2" type="ORF">EU555_07040</name>
</gene>
<sequence>MTPAVDYALTRPDVDGDNLVLIGMSLGGYLAARAVAFEHRFKAAVFFDGVYDLYESMRKLFPAEAIAAYDAGDRDVCQRIVEEKMQTNTPLKWNMNQGTWSFAVPDAAGILDTSRQYTLRDIVKQIKCACLVMEAESDIFFTGQPERVYDELEAPKTLVRFTAEDGAENHCQSGALSYKDEVVFNWIDATLKL</sequence>
<dbReference type="InterPro" id="IPR029058">
    <property type="entry name" value="AB_hydrolase_fold"/>
</dbReference>
<dbReference type="EMBL" id="SRLB01000005">
    <property type="protein sequence ID" value="TGE00505.1"/>
    <property type="molecule type" value="Genomic_DNA"/>
</dbReference>
<evidence type="ECO:0000313" key="3">
    <source>
        <dbReference type="Proteomes" id="UP000297535"/>
    </source>
</evidence>
<feature type="domain" description="Peptidase S9 prolyl oligopeptidase catalytic" evidence="1">
    <location>
        <begin position="4"/>
        <end position="59"/>
    </location>
</feature>
<protein>
    <recommendedName>
        <fullName evidence="1">Peptidase S9 prolyl oligopeptidase catalytic domain-containing protein</fullName>
    </recommendedName>
</protein>
<dbReference type="AlphaFoldDB" id="A0A4Z0NTH0"/>
<dbReference type="InterPro" id="IPR050261">
    <property type="entry name" value="FrsA_esterase"/>
</dbReference>
<dbReference type="Proteomes" id="UP000297535">
    <property type="component" value="Unassembled WGS sequence"/>
</dbReference>
<dbReference type="PANTHER" id="PTHR22946:SF12">
    <property type="entry name" value="CONIDIAL PIGMENT BIOSYNTHESIS PROTEIN AYG1 (AFU_ORTHOLOGUE AFUA_2G17550)"/>
    <property type="match status" value="1"/>
</dbReference>
<dbReference type="Gene3D" id="3.40.50.1820">
    <property type="entry name" value="alpha/beta hydrolase"/>
    <property type="match status" value="1"/>
</dbReference>
<keyword evidence="3" id="KW-1185">Reference proteome</keyword>
<dbReference type="GO" id="GO:0006508">
    <property type="term" value="P:proteolysis"/>
    <property type="evidence" value="ECO:0007669"/>
    <property type="project" value="InterPro"/>
</dbReference>
<dbReference type="InterPro" id="IPR001375">
    <property type="entry name" value="Peptidase_S9_cat"/>
</dbReference>
<comment type="caution">
    <text evidence="2">The sequence shown here is derived from an EMBL/GenBank/DDBJ whole genome shotgun (WGS) entry which is preliminary data.</text>
</comment>
<proteinExistence type="predicted"/>
<evidence type="ECO:0000313" key="2">
    <source>
        <dbReference type="EMBL" id="TGE00505.1"/>
    </source>
</evidence>
<dbReference type="OrthoDB" id="217645at2"/>